<accession>A0AAE1AJ56</accession>
<evidence type="ECO:0000256" key="1">
    <source>
        <dbReference type="ARBA" id="ARBA00004323"/>
    </source>
</evidence>
<dbReference type="AlphaFoldDB" id="A0AAE1AJ56"/>
<proteinExistence type="inferred from homology"/>
<keyword evidence="9" id="KW-0735">Signal-anchor</keyword>
<evidence type="ECO:0000256" key="7">
    <source>
        <dbReference type="ARBA" id="ARBA00023136"/>
    </source>
</evidence>
<keyword evidence="4 9" id="KW-0812">Transmembrane</keyword>
<keyword evidence="5 9" id="KW-1133">Transmembrane helix</keyword>
<sequence>MSHQSWSGRGLILRIWIVLVIMVLLHICMTFINVSKPGLQIFTLKIVGSRSQNQDEETMNTFAMRKKLYQEGCKYVTKVHKEAIEILVNDQYKLAYCPLPKAGKTFWVRVFRFISRDVGDSVKVRSFYDVDRRFAHFEKWKVNPVLKYIPGKENNQTLHNLKFMVTRDPYRRLLSAYIDKILLPDFWFTHGRAIVKQRKKNKTAGSNKDVECPGDISFKEFLAYAVRTWDEHWIPATRTCAPCSFQPHLIVHLESFSRDSNFILKKANLSHLIEDDKQKTHVESEVRSITNYNYKLLKYKHYLKCLPFKRLAKKLWSAFKLNGHIRKNAIFPDDEIDEGMSKNLFNVSKHITKVFINQVRKDPLTEEESKYQKEAELRREYGDVPRNLITKVQEIFEEDFILFGYDTKPPA</sequence>
<dbReference type="GO" id="GO:0000139">
    <property type="term" value="C:Golgi membrane"/>
    <property type="evidence" value="ECO:0007669"/>
    <property type="project" value="UniProtKB-SubCell"/>
</dbReference>
<evidence type="ECO:0000256" key="8">
    <source>
        <dbReference type="ARBA" id="ARBA00023180"/>
    </source>
</evidence>
<name>A0AAE1AJ56_9GAST</name>
<evidence type="ECO:0000256" key="3">
    <source>
        <dbReference type="ARBA" id="ARBA00022679"/>
    </source>
</evidence>
<dbReference type="Pfam" id="PF03567">
    <property type="entry name" value="Sulfotransfer_2"/>
    <property type="match status" value="1"/>
</dbReference>
<evidence type="ECO:0000256" key="6">
    <source>
        <dbReference type="ARBA" id="ARBA00023034"/>
    </source>
</evidence>
<dbReference type="GO" id="GO:0008146">
    <property type="term" value="F:sulfotransferase activity"/>
    <property type="evidence" value="ECO:0007669"/>
    <property type="project" value="InterPro"/>
</dbReference>
<evidence type="ECO:0000313" key="10">
    <source>
        <dbReference type="EMBL" id="KAK3788455.1"/>
    </source>
</evidence>
<evidence type="ECO:0000256" key="2">
    <source>
        <dbReference type="ARBA" id="ARBA00006339"/>
    </source>
</evidence>
<dbReference type="EC" id="2.8.2.-" evidence="9"/>
<comment type="caution">
    <text evidence="10">The sequence shown here is derived from an EMBL/GenBank/DDBJ whole genome shotgun (WGS) entry which is preliminary data.</text>
</comment>
<keyword evidence="3 9" id="KW-0808">Transferase</keyword>
<keyword evidence="9" id="KW-0119">Carbohydrate metabolism</keyword>
<dbReference type="EMBL" id="JAWDGP010001758">
    <property type="protein sequence ID" value="KAK3788455.1"/>
    <property type="molecule type" value="Genomic_DNA"/>
</dbReference>
<comment type="subcellular location">
    <subcellularLocation>
        <location evidence="1 9">Golgi apparatus membrane</location>
        <topology evidence="1 9">Single-pass type II membrane protein</topology>
    </subcellularLocation>
</comment>
<evidence type="ECO:0000256" key="5">
    <source>
        <dbReference type="ARBA" id="ARBA00022989"/>
    </source>
</evidence>
<evidence type="ECO:0000313" key="11">
    <source>
        <dbReference type="Proteomes" id="UP001283361"/>
    </source>
</evidence>
<comment type="similarity">
    <text evidence="2 9">Belongs to the sulfotransferase 2 family.</text>
</comment>
<protein>
    <recommendedName>
        <fullName evidence="9">Carbohydrate sulfotransferase</fullName>
        <ecNumber evidence="9">2.8.2.-</ecNumber>
    </recommendedName>
</protein>
<dbReference type="PANTHER" id="PTHR12137">
    <property type="entry name" value="CARBOHYDRATE SULFOTRANSFERASE"/>
    <property type="match status" value="1"/>
</dbReference>
<dbReference type="InterPro" id="IPR018011">
    <property type="entry name" value="Carb_sulfotrans_8-10"/>
</dbReference>
<keyword evidence="8 9" id="KW-0325">Glycoprotein</keyword>
<dbReference type="PANTHER" id="PTHR12137:SF54">
    <property type="entry name" value="CARBOHYDRATE SULFOTRANSFERASE"/>
    <property type="match status" value="1"/>
</dbReference>
<dbReference type="GO" id="GO:0016051">
    <property type="term" value="P:carbohydrate biosynthetic process"/>
    <property type="evidence" value="ECO:0007669"/>
    <property type="project" value="InterPro"/>
</dbReference>
<evidence type="ECO:0000256" key="4">
    <source>
        <dbReference type="ARBA" id="ARBA00022692"/>
    </source>
</evidence>
<organism evidence="10 11">
    <name type="scientific">Elysia crispata</name>
    <name type="common">lettuce slug</name>
    <dbReference type="NCBI Taxonomy" id="231223"/>
    <lineage>
        <taxon>Eukaryota</taxon>
        <taxon>Metazoa</taxon>
        <taxon>Spiralia</taxon>
        <taxon>Lophotrochozoa</taxon>
        <taxon>Mollusca</taxon>
        <taxon>Gastropoda</taxon>
        <taxon>Heterobranchia</taxon>
        <taxon>Euthyneura</taxon>
        <taxon>Panpulmonata</taxon>
        <taxon>Sacoglossa</taxon>
        <taxon>Placobranchoidea</taxon>
        <taxon>Plakobranchidae</taxon>
        <taxon>Elysia</taxon>
    </lineage>
</organism>
<evidence type="ECO:0000256" key="9">
    <source>
        <dbReference type="RuleBase" id="RU364020"/>
    </source>
</evidence>
<keyword evidence="11" id="KW-1185">Reference proteome</keyword>
<feature type="transmembrane region" description="Helical" evidence="9">
    <location>
        <begin position="12"/>
        <end position="32"/>
    </location>
</feature>
<keyword evidence="7 9" id="KW-0472">Membrane</keyword>
<keyword evidence="6 9" id="KW-0333">Golgi apparatus</keyword>
<reference evidence="10" key="1">
    <citation type="journal article" date="2023" name="G3 (Bethesda)">
        <title>A reference genome for the long-term kleptoplast-retaining sea slug Elysia crispata morphotype clarki.</title>
        <authorList>
            <person name="Eastman K.E."/>
            <person name="Pendleton A.L."/>
            <person name="Shaikh M.A."/>
            <person name="Suttiyut T."/>
            <person name="Ogas R."/>
            <person name="Tomko P."/>
            <person name="Gavelis G."/>
            <person name="Widhalm J.R."/>
            <person name="Wisecaver J.H."/>
        </authorList>
    </citation>
    <scope>NUCLEOTIDE SEQUENCE</scope>
    <source>
        <strain evidence="10">ECLA1</strain>
    </source>
</reference>
<gene>
    <name evidence="10" type="ORF">RRG08_004750</name>
</gene>
<dbReference type="Proteomes" id="UP001283361">
    <property type="component" value="Unassembled WGS sequence"/>
</dbReference>
<dbReference type="InterPro" id="IPR005331">
    <property type="entry name" value="Sulfotransferase"/>
</dbReference>